<comment type="caution">
    <text evidence="1">The sequence shown here is derived from an EMBL/GenBank/DDBJ whole genome shotgun (WGS) entry which is preliminary data.</text>
</comment>
<reference evidence="1" key="1">
    <citation type="journal article" date="2014" name="Front. Microbiol.">
        <title>High frequency of phylogenetically diverse reductive dehalogenase-homologous genes in deep subseafloor sedimentary metagenomes.</title>
        <authorList>
            <person name="Kawai M."/>
            <person name="Futagami T."/>
            <person name="Toyoda A."/>
            <person name="Takaki Y."/>
            <person name="Nishi S."/>
            <person name="Hori S."/>
            <person name="Arai W."/>
            <person name="Tsubouchi T."/>
            <person name="Morono Y."/>
            <person name="Uchiyama I."/>
            <person name="Ito T."/>
            <person name="Fujiyama A."/>
            <person name="Inagaki F."/>
            <person name="Takami H."/>
        </authorList>
    </citation>
    <scope>NUCLEOTIDE SEQUENCE</scope>
    <source>
        <strain evidence="1">Expedition CK06-06</strain>
    </source>
</reference>
<gene>
    <name evidence="1" type="ORF">S06H3_04841</name>
</gene>
<dbReference type="AlphaFoldDB" id="X1LZP3"/>
<accession>X1LZP3</accession>
<name>X1LZP3_9ZZZZ</name>
<protein>
    <submittedName>
        <fullName evidence="1">Uncharacterized protein</fullName>
    </submittedName>
</protein>
<evidence type="ECO:0000313" key="1">
    <source>
        <dbReference type="EMBL" id="GAH99583.1"/>
    </source>
</evidence>
<organism evidence="1">
    <name type="scientific">marine sediment metagenome</name>
    <dbReference type="NCBI Taxonomy" id="412755"/>
    <lineage>
        <taxon>unclassified sequences</taxon>
        <taxon>metagenomes</taxon>
        <taxon>ecological metagenomes</taxon>
    </lineage>
</organism>
<dbReference type="EMBL" id="BARV01001734">
    <property type="protein sequence ID" value="GAH99583.1"/>
    <property type="molecule type" value="Genomic_DNA"/>
</dbReference>
<proteinExistence type="predicted"/>
<sequence length="107" mass="11505">MKAAHKRYDSKWKVTRILLADYLLLKQISQAADVSMAEALHKIITRDWAMAQSTIKAKAPVVSPVTAPVVLPVTAPVAYRSGPITALATNGSKGAAFRIKPKGASYD</sequence>